<evidence type="ECO:0000313" key="1">
    <source>
        <dbReference type="EMBL" id="KAK0413207.1"/>
    </source>
</evidence>
<reference evidence="1" key="1">
    <citation type="submission" date="2023-06" db="EMBL/GenBank/DDBJ databases">
        <title>Genomic analysis of the entomopathogenic nematode Steinernema hermaphroditum.</title>
        <authorList>
            <person name="Schwarz E.M."/>
            <person name="Heppert J.K."/>
            <person name="Baniya A."/>
            <person name="Schwartz H.T."/>
            <person name="Tan C.-H."/>
            <person name="Antoshechkin I."/>
            <person name="Sternberg P.W."/>
            <person name="Goodrich-Blair H."/>
            <person name="Dillman A.R."/>
        </authorList>
    </citation>
    <scope>NUCLEOTIDE SEQUENCE</scope>
    <source>
        <strain evidence="1">PS9179</strain>
        <tissue evidence="1">Whole animal</tissue>
    </source>
</reference>
<dbReference type="AlphaFoldDB" id="A0AA39LXH3"/>
<keyword evidence="2" id="KW-1185">Reference proteome</keyword>
<comment type="caution">
    <text evidence="1">The sequence shown here is derived from an EMBL/GenBank/DDBJ whole genome shotgun (WGS) entry which is preliminary data.</text>
</comment>
<dbReference type="EMBL" id="JAUCMV010000003">
    <property type="protein sequence ID" value="KAK0413207.1"/>
    <property type="molecule type" value="Genomic_DNA"/>
</dbReference>
<gene>
    <name evidence="1" type="ORF">QR680_006664</name>
</gene>
<dbReference type="Proteomes" id="UP001175271">
    <property type="component" value="Unassembled WGS sequence"/>
</dbReference>
<evidence type="ECO:0000313" key="2">
    <source>
        <dbReference type="Proteomes" id="UP001175271"/>
    </source>
</evidence>
<accession>A0AA39LXH3</accession>
<organism evidence="1 2">
    <name type="scientific">Steinernema hermaphroditum</name>
    <dbReference type="NCBI Taxonomy" id="289476"/>
    <lineage>
        <taxon>Eukaryota</taxon>
        <taxon>Metazoa</taxon>
        <taxon>Ecdysozoa</taxon>
        <taxon>Nematoda</taxon>
        <taxon>Chromadorea</taxon>
        <taxon>Rhabditida</taxon>
        <taxon>Tylenchina</taxon>
        <taxon>Panagrolaimomorpha</taxon>
        <taxon>Strongyloidoidea</taxon>
        <taxon>Steinernematidae</taxon>
        <taxon>Steinernema</taxon>
    </lineage>
</organism>
<sequence>MTNCGYVWKSINTSANQLNHLWLHKPSQTQVATQAFLNGYTSLLNGYTSLLNPLATTQVYYAKKKFPPKRNNQPHEVAKH</sequence>
<protein>
    <submittedName>
        <fullName evidence="1">Uncharacterized protein</fullName>
    </submittedName>
</protein>
<proteinExistence type="predicted"/>
<name>A0AA39LXH3_9BILA</name>